<dbReference type="InterPro" id="IPR025241">
    <property type="entry name" value="DUF4190"/>
</dbReference>
<keyword evidence="1" id="KW-0472">Membrane</keyword>
<dbReference type="Proteomes" id="UP000887023">
    <property type="component" value="Chromosome"/>
</dbReference>
<feature type="domain" description="DUF4190" evidence="2">
    <location>
        <begin position="1"/>
        <end position="62"/>
    </location>
</feature>
<protein>
    <submittedName>
        <fullName evidence="3">DUF4190 domain-containing protein</fullName>
    </submittedName>
</protein>
<keyword evidence="1" id="KW-1133">Transmembrane helix</keyword>
<evidence type="ECO:0000259" key="2">
    <source>
        <dbReference type="Pfam" id="PF13828"/>
    </source>
</evidence>
<evidence type="ECO:0000313" key="4">
    <source>
        <dbReference type="Proteomes" id="UP000887023"/>
    </source>
</evidence>
<evidence type="ECO:0000256" key="1">
    <source>
        <dbReference type="SAM" id="Phobius"/>
    </source>
</evidence>
<gene>
    <name evidence="3" type="ORF">KV203_01360</name>
</gene>
<dbReference type="EMBL" id="CP079105">
    <property type="protein sequence ID" value="QXQ14127.1"/>
    <property type="molecule type" value="Genomic_DNA"/>
</dbReference>
<dbReference type="Pfam" id="PF13828">
    <property type="entry name" value="DUF4190"/>
    <property type="match status" value="1"/>
</dbReference>
<feature type="transmembrane region" description="Helical" evidence="1">
    <location>
        <begin position="43"/>
        <end position="65"/>
    </location>
</feature>
<evidence type="ECO:0000313" key="3">
    <source>
        <dbReference type="EMBL" id="QXQ14127.1"/>
    </source>
</evidence>
<keyword evidence="1" id="KW-0812">Transmembrane</keyword>
<proteinExistence type="predicted"/>
<name>A0ABX8SAD1_9ACTN</name>
<feature type="transmembrane region" description="Helical" evidence="1">
    <location>
        <begin position="6"/>
        <end position="31"/>
    </location>
</feature>
<dbReference type="RefSeq" id="WP_169797448.1">
    <property type="nucleotide sequence ID" value="NZ_CBCRUZ010000010.1"/>
</dbReference>
<organism evidence="3 4">
    <name type="scientific">Skermania pinensis</name>
    <dbReference type="NCBI Taxonomy" id="39122"/>
    <lineage>
        <taxon>Bacteria</taxon>
        <taxon>Bacillati</taxon>
        <taxon>Actinomycetota</taxon>
        <taxon>Actinomycetes</taxon>
        <taxon>Mycobacteriales</taxon>
        <taxon>Gordoniaceae</taxon>
        <taxon>Skermania</taxon>
    </lineage>
</organism>
<sequence length="75" mass="7548">MAIASFIASCVGLVTCGLGSIIGVVLGFVAWRQIQQTGQGGRGLAIAGLVIGGVLLLCYVVFFVWTVSFAAATGA</sequence>
<keyword evidence="4" id="KW-1185">Reference proteome</keyword>
<accession>A0ABX8SAD1</accession>
<reference evidence="3" key="1">
    <citation type="submission" date="2021-07" db="EMBL/GenBank/DDBJ databases">
        <title>Candidatus Kaistella beijingensis sp. nov. isolated from a municipal wastewater treatment plant is involved in sludge foaming.</title>
        <authorList>
            <person name="Song Y."/>
            <person name="Liu S.-J."/>
        </authorList>
    </citation>
    <scope>NUCLEOTIDE SEQUENCE</scope>
    <source>
        <strain evidence="3">DSM 43998</strain>
    </source>
</reference>